<dbReference type="PROSITE" id="PS50206">
    <property type="entry name" value="RHODANESE_3"/>
    <property type="match status" value="2"/>
</dbReference>
<keyword evidence="7" id="KW-1185">Reference proteome</keyword>
<dbReference type="VEuPathDB" id="FungiDB:TRICI_003834"/>
<dbReference type="EMBL" id="SWFS01000286">
    <property type="protein sequence ID" value="KAA8911368.1"/>
    <property type="molecule type" value="Genomic_DNA"/>
</dbReference>
<keyword evidence="1 3" id="KW-0808">Transferase</keyword>
<dbReference type="InterPro" id="IPR001307">
    <property type="entry name" value="Thiosulphate_STrfase_CS"/>
</dbReference>
<dbReference type="FunFam" id="3.40.250.10:FF:000001">
    <property type="entry name" value="Sulfurtransferase"/>
    <property type="match status" value="1"/>
</dbReference>
<dbReference type="GO" id="GO:0005739">
    <property type="term" value="C:mitochondrion"/>
    <property type="evidence" value="ECO:0007669"/>
    <property type="project" value="TreeGrafter"/>
</dbReference>
<reference evidence="6" key="1">
    <citation type="journal article" date="2019" name="G3 (Bethesda)">
        <title>Genome Assemblies of Two Rare Opportunistic Yeast Pathogens: Diutina rugosa (syn. Candida rugosa) and Trichomonascus ciferrii (syn. Candida ciferrii).</title>
        <authorList>
            <person name="Mixao V."/>
            <person name="Saus E."/>
            <person name="Hansen A.P."/>
            <person name="Lass-Florl C."/>
            <person name="Gabaldon T."/>
        </authorList>
    </citation>
    <scope>NUCLEOTIDE SEQUENCE</scope>
    <source>
        <strain evidence="6">CBS 4856</strain>
    </source>
</reference>
<proteinExistence type="predicted"/>
<protein>
    <recommendedName>
        <fullName evidence="3">Sulfurtransferase</fullName>
    </recommendedName>
</protein>
<evidence type="ECO:0000256" key="3">
    <source>
        <dbReference type="RuleBase" id="RU000507"/>
    </source>
</evidence>
<name>A0A642V8X0_9ASCO</name>
<feature type="domain" description="Rhodanese" evidence="5">
    <location>
        <begin position="180"/>
        <end position="295"/>
    </location>
</feature>
<evidence type="ECO:0000256" key="2">
    <source>
        <dbReference type="ARBA" id="ARBA00022737"/>
    </source>
</evidence>
<gene>
    <name evidence="6" type="ORF">TRICI_003834</name>
</gene>
<feature type="domain" description="Rhodanese" evidence="5">
    <location>
        <begin position="52"/>
        <end position="144"/>
    </location>
</feature>
<dbReference type="SMART" id="SM00450">
    <property type="entry name" value="RHOD"/>
    <property type="match status" value="2"/>
</dbReference>
<dbReference type="InterPro" id="IPR001763">
    <property type="entry name" value="Rhodanese-like_dom"/>
</dbReference>
<evidence type="ECO:0000313" key="6">
    <source>
        <dbReference type="EMBL" id="KAA8911368.1"/>
    </source>
</evidence>
<keyword evidence="2" id="KW-0677">Repeat</keyword>
<evidence type="ECO:0000256" key="4">
    <source>
        <dbReference type="SAM" id="MobiDB-lite"/>
    </source>
</evidence>
<dbReference type="PANTHER" id="PTHR11364">
    <property type="entry name" value="THIOSULFATE SULFERTANSFERASE"/>
    <property type="match status" value="1"/>
</dbReference>
<dbReference type="InterPro" id="IPR045078">
    <property type="entry name" value="TST/MPST-like"/>
</dbReference>
<dbReference type="InterPro" id="IPR036873">
    <property type="entry name" value="Rhodanese-like_dom_sf"/>
</dbReference>
<sequence>MLSSILRSKVIKPQQYVQLLKEPLECRVIPIDGSWFLNPAAQSNGKTGYECYVAERVPGARFFDIDGVKDTNSPYPHMLPTKEVFDKAMSDLGLRRDDLLIVYDSIGNFSAPRALWMLRAFQHENAVLLDNFPLYKKEGLPLESGEPEKVEPSDYKSPGLDPEMMVAYEDLREIVCDNDKKSKYNMLDARPKVRFDGKDPEPRPGVKSGHVPGAVSLPFPQVLNPDTKEFKSPEELKKIFSEVSNPDKQTIVMCGSGVTACILENALRVSGEDKKVRVYDGSWSEWGQRADDSLVAKSD</sequence>
<dbReference type="PANTHER" id="PTHR11364:SF27">
    <property type="entry name" value="SULFURTRANSFERASE"/>
    <property type="match status" value="1"/>
</dbReference>
<dbReference type="SUPFAM" id="SSF52821">
    <property type="entry name" value="Rhodanese/Cell cycle control phosphatase"/>
    <property type="match status" value="2"/>
</dbReference>
<comment type="caution">
    <text evidence="6">The sequence shown here is derived from an EMBL/GenBank/DDBJ whole genome shotgun (WGS) entry which is preliminary data.</text>
</comment>
<accession>A0A642V8X0</accession>
<feature type="region of interest" description="Disordered" evidence="4">
    <location>
        <begin position="192"/>
        <end position="211"/>
    </location>
</feature>
<dbReference type="Gene3D" id="3.40.250.10">
    <property type="entry name" value="Rhodanese-like domain"/>
    <property type="match status" value="2"/>
</dbReference>
<feature type="compositionally biased region" description="Basic and acidic residues" evidence="4">
    <location>
        <begin position="192"/>
        <end position="204"/>
    </location>
</feature>
<dbReference type="Proteomes" id="UP000761534">
    <property type="component" value="Unassembled WGS sequence"/>
</dbReference>
<evidence type="ECO:0000259" key="5">
    <source>
        <dbReference type="PROSITE" id="PS50206"/>
    </source>
</evidence>
<dbReference type="OrthoDB" id="270167at2759"/>
<dbReference type="Pfam" id="PF00581">
    <property type="entry name" value="Rhodanese"/>
    <property type="match status" value="1"/>
</dbReference>
<dbReference type="AlphaFoldDB" id="A0A642V8X0"/>
<dbReference type="GO" id="GO:0004792">
    <property type="term" value="F:thiosulfate-cyanide sulfurtransferase activity"/>
    <property type="evidence" value="ECO:0007669"/>
    <property type="project" value="InterPro"/>
</dbReference>
<dbReference type="CDD" id="cd01448">
    <property type="entry name" value="TST_Repeat_1"/>
    <property type="match status" value="1"/>
</dbReference>
<evidence type="ECO:0000313" key="7">
    <source>
        <dbReference type="Proteomes" id="UP000761534"/>
    </source>
</evidence>
<dbReference type="CDD" id="cd01449">
    <property type="entry name" value="TST_Repeat_2"/>
    <property type="match status" value="1"/>
</dbReference>
<evidence type="ECO:0000256" key="1">
    <source>
        <dbReference type="ARBA" id="ARBA00022679"/>
    </source>
</evidence>
<dbReference type="PROSITE" id="PS00683">
    <property type="entry name" value="RHODANESE_2"/>
    <property type="match status" value="1"/>
</dbReference>
<organism evidence="6 7">
    <name type="scientific">Trichomonascus ciferrii</name>
    <dbReference type="NCBI Taxonomy" id="44093"/>
    <lineage>
        <taxon>Eukaryota</taxon>
        <taxon>Fungi</taxon>
        <taxon>Dikarya</taxon>
        <taxon>Ascomycota</taxon>
        <taxon>Saccharomycotina</taxon>
        <taxon>Dipodascomycetes</taxon>
        <taxon>Dipodascales</taxon>
        <taxon>Trichomonascaceae</taxon>
        <taxon>Trichomonascus</taxon>
        <taxon>Trichomonascus ciferrii complex</taxon>
    </lineage>
</organism>